<evidence type="ECO:0000256" key="1">
    <source>
        <dbReference type="SAM" id="Phobius"/>
    </source>
</evidence>
<dbReference type="EMBL" id="HBFX01000576">
    <property type="protein sequence ID" value="CAD8945809.1"/>
    <property type="molecule type" value="Transcribed_RNA"/>
</dbReference>
<keyword evidence="1" id="KW-0812">Transmembrane</keyword>
<keyword evidence="1" id="KW-1133">Transmembrane helix</keyword>
<keyword evidence="1" id="KW-0472">Membrane</keyword>
<accession>A0A6T8PMP5</accession>
<protein>
    <submittedName>
        <fullName evidence="2">Uncharacterized protein</fullName>
    </submittedName>
</protein>
<evidence type="ECO:0000313" key="2">
    <source>
        <dbReference type="EMBL" id="CAD8945809.1"/>
    </source>
</evidence>
<dbReference type="AlphaFoldDB" id="A0A6T8PMP5"/>
<sequence>MQNNQFGAAIWGCMLVSVGCLIVYYDWFQEYSSEASPSMIGPETALWRMDERSSPRTGEVDQAKYDYLYWALINCQCKFVDASRSPKGYFFMTVCEKKVGGLNCWEATRWLCGFKALTALATIFGGLIHLGVVS</sequence>
<organism evidence="2">
    <name type="scientific">Hemiselmis andersenii</name>
    <name type="common">Cryptophyte alga</name>
    <dbReference type="NCBI Taxonomy" id="464988"/>
    <lineage>
        <taxon>Eukaryota</taxon>
        <taxon>Cryptophyceae</taxon>
        <taxon>Cryptomonadales</taxon>
        <taxon>Hemiselmidaceae</taxon>
        <taxon>Hemiselmis</taxon>
    </lineage>
</organism>
<feature type="transmembrane region" description="Helical" evidence="1">
    <location>
        <begin position="6"/>
        <end position="25"/>
    </location>
</feature>
<gene>
    <name evidence="2" type="ORF">HAND00432_LOCUS326</name>
</gene>
<proteinExistence type="predicted"/>
<reference evidence="2" key="1">
    <citation type="submission" date="2021-01" db="EMBL/GenBank/DDBJ databases">
        <authorList>
            <person name="Corre E."/>
            <person name="Pelletier E."/>
            <person name="Niang G."/>
            <person name="Scheremetjew M."/>
            <person name="Finn R."/>
            <person name="Kale V."/>
            <person name="Holt S."/>
            <person name="Cochrane G."/>
            <person name="Meng A."/>
            <person name="Brown T."/>
            <person name="Cohen L."/>
        </authorList>
    </citation>
    <scope>NUCLEOTIDE SEQUENCE</scope>
    <source>
        <strain evidence="2">CCMP644</strain>
    </source>
</reference>
<name>A0A6T8PMP5_HEMAN</name>